<gene>
    <name evidence="3" type="ORF">EV191_101173</name>
</gene>
<dbReference type="SUPFAM" id="SSF102405">
    <property type="entry name" value="MCP/YpsA-like"/>
    <property type="match status" value="1"/>
</dbReference>
<proteinExistence type="inferred from homology"/>
<dbReference type="RefSeq" id="WP_132874868.1">
    <property type="nucleotide sequence ID" value="NZ_SLXQ01000001.1"/>
</dbReference>
<dbReference type="InterPro" id="IPR031100">
    <property type="entry name" value="LOG_fam"/>
</dbReference>
<reference evidence="3 4" key="1">
    <citation type="submission" date="2019-03" db="EMBL/GenBank/DDBJ databases">
        <title>Genomic Encyclopedia of Type Strains, Phase IV (KMG-IV): sequencing the most valuable type-strain genomes for metagenomic binning, comparative biology and taxonomic classification.</title>
        <authorList>
            <person name="Goeker M."/>
        </authorList>
    </citation>
    <scope>NUCLEOTIDE SEQUENCE [LARGE SCALE GENOMIC DNA]</scope>
    <source>
        <strain evidence="3 4">DSM 45765</strain>
    </source>
</reference>
<dbReference type="EC" id="3.2.2.n1" evidence="2"/>
<comment type="catalytic activity">
    <reaction evidence="2">
        <text>9-ribosyl-trans-zeatin 5'-phosphate + H2O = trans-zeatin + D-ribose 5-phosphate</text>
        <dbReference type="Rhea" id="RHEA:48564"/>
        <dbReference type="ChEBI" id="CHEBI:15377"/>
        <dbReference type="ChEBI" id="CHEBI:16522"/>
        <dbReference type="ChEBI" id="CHEBI:78346"/>
        <dbReference type="ChEBI" id="CHEBI:87947"/>
        <dbReference type="EC" id="3.2.2.n1"/>
    </reaction>
</comment>
<dbReference type="EMBL" id="SLXQ01000001">
    <property type="protein sequence ID" value="TCP56233.1"/>
    <property type="molecule type" value="Genomic_DNA"/>
</dbReference>
<protein>
    <recommendedName>
        <fullName evidence="2">Cytokinin riboside 5'-monophosphate phosphoribohydrolase</fullName>
        <ecNumber evidence="2">3.2.2.n1</ecNumber>
    </recommendedName>
</protein>
<evidence type="ECO:0000256" key="1">
    <source>
        <dbReference type="ARBA" id="ARBA00006763"/>
    </source>
</evidence>
<evidence type="ECO:0000256" key="2">
    <source>
        <dbReference type="RuleBase" id="RU363015"/>
    </source>
</evidence>
<dbReference type="InterPro" id="IPR005269">
    <property type="entry name" value="LOG"/>
</dbReference>
<comment type="catalytic activity">
    <reaction evidence="2">
        <text>N(6)-(dimethylallyl)adenosine 5'-phosphate + H2O = N(6)-dimethylallyladenine + D-ribose 5-phosphate</text>
        <dbReference type="Rhea" id="RHEA:48560"/>
        <dbReference type="ChEBI" id="CHEBI:15377"/>
        <dbReference type="ChEBI" id="CHEBI:17660"/>
        <dbReference type="ChEBI" id="CHEBI:57526"/>
        <dbReference type="ChEBI" id="CHEBI:78346"/>
        <dbReference type="EC" id="3.2.2.n1"/>
    </reaction>
</comment>
<evidence type="ECO:0000313" key="4">
    <source>
        <dbReference type="Proteomes" id="UP000294911"/>
    </source>
</evidence>
<sequence>MHVTVYCGSRIGRGARYSDAAARVGRLLAERGDTLVYGGGHVGTMGVVADAALAEGGSVVGVIPQDLWDREVGHTGLTTLHVVADMHERKAKMAELGDAFLVLPGGAGTLEEFFEMWTWAQLGLHTKPIGVLDEAGYYRSMRELIQHMVDEEFLSTEHRDMLSFHADPVALLDGFHDYIPPSGSKWRAGEARDRVS</sequence>
<comment type="caution">
    <text evidence="3">The sequence shown here is derived from an EMBL/GenBank/DDBJ whole genome shotgun (WGS) entry which is preliminary data.</text>
</comment>
<dbReference type="PANTHER" id="PTHR31223">
    <property type="entry name" value="LOG FAMILY PROTEIN YJL055W"/>
    <property type="match status" value="1"/>
</dbReference>
<dbReference type="AlphaFoldDB" id="A0A4R2R168"/>
<keyword evidence="4" id="KW-1185">Reference proteome</keyword>
<dbReference type="Gene3D" id="3.40.50.450">
    <property type="match status" value="1"/>
</dbReference>
<accession>A0A4R2R168</accession>
<organism evidence="3 4">
    <name type="scientific">Tamaricihabitans halophyticus</name>
    <dbReference type="NCBI Taxonomy" id="1262583"/>
    <lineage>
        <taxon>Bacteria</taxon>
        <taxon>Bacillati</taxon>
        <taxon>Actinomycetota</taxon>
        <taxon>Actinomycetes</taxon>
        <taxon>Pseudonocardiales</taxon>
        <taxon>Pseudonocardiaceae</taxon>
        <taxon>Tamaricihabitans</taxon>
    </lineage>
</organism>
<dbReference type="GO" id="GO:0102682">
    <property type="term" value="F:cytokinin riboside 5'-monophosphate phosphoribohydrolase activity"/>
    <property type="evidence" value="ECO:0007669"/>
    <property type="project" value="RHEA"/>
</dbReference>
<dbReference type="Proteomes" id="UP000294911">
    <property type="component" value="Unassembled WGS sequence"/>
</dbReference>
<keyword evidence="2" id="KW-0203">Cytokinin biosynthesis</keyword>
<comment type="similarity">
    <text evidence="1 2">Belongs to the LOG family.</text>
</comment>
<name>A0A4R2R168_9PSEU</name>
<evidence type="ECO:0000313" key="3">
    <source>
        <dbReference type="EMBL" id="TCP56233.1"/>
    </source>
</evidence>
<dbReference type="PANTHER" id="PTHR31223:SF70">
    <property type="entry name" value="LOG FAMILY PROTEIN YJL055W"/>
    <property type="match status" value="1"/>
</dbReference>
<dbReference type="GO" id="GO:0005829">
    <property type="term" value="C:cytosol"/>
    <property type="evidence" value="ECO:0007669"/>
    <property type="project" value="TreeGrafter"/>
</dbReference>
<dbReference type="NCBIfam" id="TIGR00730">
    <property type="entry name" value="Rossman fold protein, TIGR00730 family"/>
    <property type="match status" value="1"/>
</dbReference>
<dbReference type="Pfam" id="PF03641">
    <property type="entry name" value="Lysine_decarbox"/>
    <property type="match status" value="1"/>
</dbReference>
<dbReference type="OrthoDB" id="9801098at2"/>
<keyword evidence="2" id="KW-0378">Hydrolase</keyword>
<dbReference type="GO" id="GO:0009691">
    <property type="term" value="P:cytokinin biosynthetic process"/>
    <property type="evidence" value="ECO:0007669"/>
    <property type="project" value="UniProtKB-UniRule"/>
</dbReference>